<dbReference type="Pfam" id="PF13639">
    <property type="entry name" value="zf-RING_2"/>
    <property type="match status" value="2"/>
</dbReference>
<evidence type="ECO:0000313" key="5">
    <source>
        <dbReference type="EMBL" id="KAJ1255293.1"/>
    </source>
</evidence>
<comment type="caution">
    <text evidence="5">The sequence shown here is derived from an EMBL/GenBank/DDBJ whole genome shotgun (WGS) entry which is preliminary data.</text>
</comment>
<evidence type="ECO:0000256" key="3">
    <source>
        <dbReference type="SAM" id="Phobius"/>
    </source>
</evidence>
<dbReference type="EMBL" id="MU629763">
    <property type="protein sequence ID" value="KAJ1255293.1"/>
    <property type="molecule type" value="Genomic_DNA"/>
</dbReference>
<protein>
    <recommendedName>
        <fullName evidence="4">RING-type domain-containing protein</fullName>
    </recommendedName>
</protein>
<keyword evidence="6" id="KW-1185">Reference proteome</keyword>
<evidence type="ECO:0000256" key="2">
    <source>
        <dbReference type="SAM" id="MobiDB-lite"/>
    </source>
</evidence>
<keyword evidence="1" id="KW-0862">Zinc</keyword>
<keyword evidence="3" id="KW-1133">Transmembrane helix</keyword>
<dbReference type="SMART" id="SM00184">
    <property type="entry name" value="RING"/>
    <property type="match status" value="2"/>
</dbReference>
<proteinExistence type="predicted"/>
<sequence>MASRSIPKPAVSVAAAGVYHYRRLLVAGLPDPPSPSADNSGQGWDIAWAALAGASVLLLVALIPLVFCLEMHPASSDDAEEQETSGGDGSRGMRTRRRSSSSNNVDGRGDDGGGRARRQQQHRQRQPDAAADVWEEGTCCSVCLSELADGEAVRVLTQCRHRFHAACIDKWLRDRRTCPVCRAVAATKAKGCTFMIICSAGRNTDDDNGRRGGEGRRAQAAAADVEMQQAARRAVVQPPPPPTTTTTLVCTYRAADGWDEEQTTCSVCLAELEDGEAVWLLTACMHFFHAACADPWLRRHATCPICRTPAVAAATATAAK</sequence>
<evidence type="ECO:0000313" key="6">
    <source>
        <dbReference type="Proteomes" id="UP001164776"/>
    </source>
</evidence>
<accession>A0A9W8CE01</accession>
<feature type="compositionally biased region" description="Basic residues" evidence="2">
    <location>
        <begin position="115"/>
        <end position="124"/>
    </location>
</feature>
<feature type="transmembrane region" description="Helical" evidence="3">
    <location>
        <begin position="46"/>
        <end position="69"/>
    </location>
</feature>
<feature type="domain" description="RING-type" evidence="4">
    <location>
        <begin position="140"/>
        <end position="182"/>
    </location>
</feature>
<dbReference type="AlphaFoldDB" id="A0A9W8CE01"/>
<dbReference type="PROSITE" id="PS50089">
    <property type="entry name" value="ZF_RING_2"/>
    <property type="match status" value="2"/>
</dbReference>
<dbReference type="Proteomes" id="UP001164776">
    <property type="component" value="Unassembled WGS sequence"/>
</dbReference>
<gene>
    <name evidence="5" type="ORF">BS78_K267000</name>
</gene>
<keyword evidence="3" id="KW-0472">Membrane</keyword>
<dbReference type="CDD" id="cd16454">
    <property type="entry name" value="RING-H2_PA-TM-RING"/>
    <property type="match status" value="1"/>
</dbReference>
<dbReference type="PANTHER" id="PTHR45676">
    <property type="entry name" value="RING-H2 FINGER PROTEIN ATL51-RELATED"/>
    <property type="match status" value="1"/>
</dbReference>
<dbReference type="GO" id="GO:0016567">
    <property type="term" value="P:protein ubiquitination"/>
    <property type="evidence" value="ECO:0007669"/>
    <property type="project" value="TreeGrafter"/>
</dbReference>
<dbReference type="GO" id="GO:0008270">
    <property type="term" value="F:zinc ion binding"/>
    <property type="evidence" value="ECO:0007669"/>
    <property type="project" value="UniProtKB-KW"/>
</dbReference>
<dbReference type="OrthoDB" id="8062037at2759"/>
<keyword evidence="1" id="KW-0863">Zinc-finger</keyword>
<reference evidence="5 6" key="1">
    <citation type="submission" date="2022-10" db="EMBL/GenBank/DDBJ databases">
        <title>WGS assembly of Paspalum vaginatum 540-79.</title>
        <authorList>
            <person name="Sun G."/>
            <person name="Wase N."/>
            <person name="Shu S."/>
            <person name="Jenkins J."/>
            <person name="Zhou B."/>
            <person name="Torres-Rodriguez J."/>
            <person name="Chen C."/>
            <person name="Sandor L."/>
            <person name="Plott C."/>
            <person name="Yoshinga Y."/>
            <person name="Daum C."/>
            <person name="Qi P."/>
            <person name="Barry K."/>
            <person name="Lipzen A."/>
            <person name="Berry L."/>
            <person name="Pedersen C."/>
            <person name="Gottilla T."/>
            <person name="Foltz A."/>
            <person name="Yu H."/>
            <person name="O'Malley R."/>
            <person name="Zhang C."/>
            <person name="Devos K."/>
            <person name="Sigmon B."/>
            <person name="Yu B."/>
            <person name="Obata T."/>
            <person name="Schmutz J."/>
            <person name="Schnable J."/>
        </authorList>
    </citation>
    <scope>NUCLEOTIDE SEQUENCE [LARGE SCALE GENOMIC DNA]</scope>
    <source>
        <strain evidence="6">cv. 540-79</strain>
    </source>
</reference>
<name>A0A9W8CE01_9POAL</name>
<dbReference type="Gene3D" id="3.30.40.10">
    <property type="entry name" value="Zinc/RING finger domain, C3HC4 (zinc finger)"/>
    <property type="match status" value="2"/>
</dbReference>
<keyword evidence="1" id="KW-0479">Metal-binding</keyword>
<dbReference type="InterPro" id="IPR001841">
    <property type="entry name" value="Znf_RING"/>
</dbReference>
<dbReference type="InterPro" id="IPR013083">
    <property type="entry name" value="Znf_RING/FYVE/PHD"/>
</dbReference>
<keyword evidence="3" id="KW-0812">Transmembrane</keyword>
<dbReference type="PANTHER" id="PTHR45676:SF159">
    <property type="entry name" value="RING-H2 FINGER PROTEIN ATL51"/>
    <property type="match status" value="1"/>
</dbReference>
<evidence type="ECO:0000256" key="1">
    <source>
        <dbReference type="PROSITE-ProRule" id="PRU00175"/>
    </source>
</evidence>
<feature type="domain" description="RING-type" evidence="4">
    <location>
        <begin position="265"/>
        <end position="307"/>
    </location>
</feature>
<organism evidence="5 6">
    <name type="scientific">Paspalum vaginatum</name>
    <name type="common">seashore paspalum</name>
    <dbReference type="NCBI Taxonomy" id="158149"/>
    <lineage>
        <taxon>Eukaryota</taxon>
        <taxon>Viridiplantae</taxon>
        <taxon>Streptophyta</taxon>
        <taxon>Embryophyta</taxon>
        <taxon>Tracheophyta</taxon>
        <taxon>Spermatophyta</taxon>
        <taxon>Magnoliopsida</taxon>
        <taxon>Liliopsida</taxon>
        <taxon>Poales</taxon>
        <taxon>Poaceae</taxon>
        <taxon>PACMAD clade</taxon>
        <taxon>Panicoideae</taxon>
        <taxon>Andropogonodae</taxon>
        <taxon>Paspaleae</taxon>
        <taxon>Paspalinae</taxon>
        <taxon>Paspalum</taxon>
    </lineage>
</organism>
<feature type="region of interest" description="Disordered" evidence="2">
    <location>
        <begin position="76"/>
        <end position="130"/>
    </location>
</feature>
<evidence type="ECO:0000259" key="4">
    <source>
        <dbReference type="PROSITE" id="PS50089"/>
    </source>
</evidence>
<dbReference type="SUPFAM" id="SSF57850">
    <property type="entry name" value="RING/U-box"/>
    <property type="match status" value="2"/>
</dbReference>